<dbReference type="SUPFAM" id="SSF53850">
    <property type="entry name" value="Periplasmic binding protein-like II"/>
    <property type="match status" value="1"/>
</dbReference>
<dbReference type="InterPro" id="IPR000847">
    <property type="entry name" value="LysR_HTH_N"/>
</dbReference>
<proteinExistence type="inferred from homology"/>
<evidence type="ECO:0000256" key="1">
    <source>
        <dbReference type="ARBA" id="ARBA00009437"/>
    </source>
</evidence>
<comment type="caution">
    <text evidence="6">The sequence shown here is derived from an EMBL/GenBank/DDBJ whole genome shotgun (WGS) entry which is preliminary data.</text>
</comment>
<reference evidence="6" key="2">
    <citation type="submission" date="2021-08" db="EMBL/GenBank/DDBJ databases">
        <authorList>
            <person name="Tani A."/>
            <person name="Ola A."/>
            <person name="Ogura Y."/>
            <person name="Katsura K."/>
            <person name="Hayashi T."/>
        </authorList>
    </citation>
    <scope>NUCLEOTIDE SEQUENCE</scope>
    <source>
        <strain evidence="6">DSM 19015</strain>
    </source>
</reference>
<evidence type="ECO:0000256" key="2">
    <source>
        <dbReference type="ARBA" id="ARBA00023015"/>
    </source>
</evidence>
<comment type="similarity">
    <text evidence="1">Belongs to the LysR transcriptional regulatory family.</text>
</comment>
<dbReference type="Proteomes" id="UP001055125">
    <property type="component" value="Unassembled WGS sequence"/>
</dbReference>
<keyword evidence="3" id="KW-0238">DNA-binding</keyword>
<keyword evidence="4" id="KW-0804">Transcription</keyword>
<dbReference type="RefSeq" id="WP_238243394.1">
    <property type="nucleotide sequence ID" value="NZ_BPQP01000020.1"/>
</dbReference>
<dbReference type="Gene3D" id="3.40.190.290">
    <property type="match status" value="1"/>
</dbReference>
<gene>
    <name evidence="6" type="primary">dmlR_2</name>
    <name evidence="6" type="ORF">OCOJLMKI_1408</name>
</gene>
<dbReference type="PANTHER" id="PTHR30537">
    <property type="entry name" value="HTH-TYPE TRANSCRIPTIONAL REGULATOR"/>
    <property type="match status" value="1"/>
</dbReference>
<accession>A0ABQ4RTT7</accession>
<organism evidence="6 7">
    <name type="scientific">Methylobacterium iners</name>
    <dbReference type="NCBI Taxonomy" id="418707"/>
    <lineage>
        <taxon>Bacteria</taxon>
        <taxon>Pseudomonadati</taxon>
        <taxon>Pseudomonadota</taxon>
        <taxon>Alphaproteobacteria</taxon>
        <taxon>Hyphomicrobiales</taxon>
        <taxon>Methylobacteriaceae</taxon>
        <taxon>Methylobacterium</taxon>
    </lineage>
</organism>
<evidence type="ECO:0000259" key="5">
    <source>
        <dbReference type="PROSITE" id="PS50931"/>
    </source>
</evidence>
<dbReference type="SUPFAM" id="SSF46785">
    <property type="entry name" value="Winged helix' DNA-binding domain"/>
    <property type="match status" value="1"/>
</dbReference>
<dbReference type="InterPro" id="IPR058163">
    <property type="entry name" value="LysR-type_TF_proteobact-type"/>
</dbReference>
<dbReference type="InterPro" id="IPR005119">
    <property type="entry name" value="LysR_subst-bd"/>
</dbReference>
<dbReference type="Gene3D" id="1.10.10.10">
    <property type="entry name" value="Winged helix-like DNA-binding domain superfamily/Winged helix DNA-binding domain"/>
    <property type="match status" value="1"/>
</dbReference>
<dbReference type="EMBL" id="BPQP01000020">
    <property type="protein sequence ID" value="GJD94206.1"/>
    <property type="molecule type" value="Genomic_DNA"/>
</dbReference>
<dbReference type="CDD" id="cd08471">
    <property type="entry name" value="PBP2_CrgA_like_2"/>
    <property type="match status" value="1"/>
</dbReference>
<dbReference type="Pfam" id="PF00126">
    <property type="entry name" value="HTH_1"/>
    <property type="match status" value="1"/>
</dbReference>
<evidence type="ECO:0000256" key="3">
    <source>
        <dbReference type="ARBA" id="ARBA00023125"/>
    </source>
</evidence>
<evidence type="ECO:0000256" key="4">
    <source>
        <dbReference type="ARBA" id="ARBA00023163"/>
    </source>
</evidence>
<keyword evidence="2" id="KW-0805">Transcription regulation</keyword>
<reference evidence="6" key="1">
    <citation type="journal article" date="2021" name="Front. Microbiol.">
        <title>Comprehensive Comparative Genomics and Phenotyping of Methylobacterium Species.</title>
        <authorList>
            <person name="Alessa O."/>
            <person name="Ogura Y."/>
            <person name="Fujitani Y."/>
            <person name="Takami H."/>
            <person name="Hayashi T."/>
            <person name="Sahin N."/>
            <person name="Tani A."/>
        </authorList>
    </citation>
    <scope>NUCLEOTIDE SEQUENCE</scope>
    <source>
        <strain evidence="6">DSM 19015</strain>
    </source>
</reference>
<evidence type="ECO:0000313" key="6">
    <source>
        <dbReference type="EMBL" id="GJD94206.1"/>
    </source>
</evidence>
<feature type="domain" description="HTH lysR-type" evidence="5">
    <location>
        <begin position="1"/>
        <end position="59"/>
    </location>
</feature>
<sequence length="301" mass="32225">MDRLDAIAAFVAVCDARGFAPAARRLGISPSAATRLIAGLEDRLGTRLLQRTTRSLHLTEAGERYLAQARNILGAVAESEEIARGARTSPRGRLAVAAPVIFGRTHVASLLARYMARHPDMTAELQLNDRNVGLVEEGVDVAVRIGPLDASGLVARRLGTTRRVVVASPDYLARRGTPQHPGELQGHDTIGFGAFENAPAWTFADPSQGGRDVRVSITPRLTTNSGDAALDFARSGAGLVRPLLYQVTRDVAAGGLVLVLTEHEPPPLPIHAVYPSARWLPAKVRAFVDLAAETTSWQFLA</sequence>
<evidence type="ECO:0000313" key="7">
    <source>
        <dbReference type="Proteomes" id="UP001055125"/>
    </source>
</evidence>
<dbReference type="InterPro" id="IPR036388">
    <property type="entry name" value="WH-like_DNA-bd_sf"/>
</dbReference>
<dbReference type="InterPro" id="IPR036390">
    <property type="entry name" value="WH_DNA-bd_sf"/>
</dbReference>
<dbReference type="PROSITE" id="PS50931">
    <property type="entry name" value="HTH_LYSR"/>
    <property type="match status" value="1"/>
</dbReference>
<dbReference type="Pfam" id="PF03466">
    <property type="entry name" value="LysR_substrate"/>
    <property type="match status" value="1"/>
</dbReference>
<dbReference type="PANTHER" id="PTHR30537:SF5">
    <property type="entry name" value="HTH-TYPE TRANSCRIPTIONAL ACTIVATOR TTDR-RELATED"/>
    <property type="match status" value="1"/>
</dbReference>
<name>A0ABQ4RTT7_9HYPH</name>
<keyword evidence="7" id="KW-1185">Reference proteome</keyword>
<protein>
    <submittedName>
        <fullName evidence="6">HTH-type transcriptional regulator DmlR</fullName>
    </submittedName>
</protein>